<sequence length="53" mass="5842">MAMTVSRIEQGNCHVIDVDTQVQPSRIRRRTSLSDVASWRPSGGGTDLALPFQ</sequence>
<dbReference type="Proteomes" id="UP001595872">
    <property type="component" value="Unassembled WGS sequence"/>
</dbReference>
<evidence type="ECO:0000313" key="3">
    <source>
        <dbReference type="Proteomes" id="UP001595872"/>
    </source>
</evidence>
<gene>
    <name evidence="2" type="ORF">ACFPCY_20500</name>
</gene>
<dbReference type="EMBL" id="JBHSIT010000005">
    <property type="protein sequence ID" value="MFC4909716.1"/>
    <property type="molecule type" value="Genomic_DNA"/>
</dbReference>
<comment type="caution">
    <text evidence="2">The sequence shown here is derived from an EMBL/GenBank/DDBJ whole genome shotgun (WGS) entry which is preliminary data.</text>
</comment>
<reference evidence="3" key="1">
    <citation type="journal article" date="2019" name="Int. J. Syst. Evol. Microbiol.">
        <title>The Global Catalogue of Microorganisms (GCM) 10K type strain sequencing project: providing services to taxonomists for standard genome sequencing and annotation.</title>
        <authorList>
            <consortium name="The Broad Institute Genomics Platform"/>
            <consortium name="The Broad Institute Genome Sequencing Center for Infectious Disease"/>
            <person name="Wu L."/>
            <person name="Ma J."/>
        </authorList>
    </citation>
    <scope>NUCLEOTIDE SEQUENCE [LARGE SCALE GENOMIC DNA]</scope>
    <source>
        <strain evidence="3">KLKA75</strain>
    </source>
</reference>
<name>A0ABV9U1M3_9ACTN</name>
<dbReference type="Gene3D" id="3.40.50.410">
    <property type="entry name" value="von Willebrand factor, type A domain"/>
    <property type="match status" value="1"/>
</dbReference>
<proteinExistence type="predicted"/>
<dbReference type="InterPro" id="IPR036465">
    <property type="entry name" value="vWFA_dom_sf"/>
</dbReference>
<accession>A0ABV9U1M3</accession>
<dbReference type="RefSeq" id="WP_378257420.1">
    <property type="nucleotide sequence ID" value="NZ_JBHSIT010000005.1"/>
</dbReference>
<organism evidence="2 3">
    <name type="scientific">Actinomadura gamaensis</name>
    <dbReference type="NCBI Taxonomy" id="1763541"/>
    <lineage>
        <taxon>Bacteria</taxon>
        <taxon>Bacillati</taxon>
        <taxon>Actinomycetota</taxon>
        <taxon>Actinomycetes</taxon>
        <taxon>Streptosporangiales</taxon>
        <taxon>Thermomonosporaceae</taxon>
        <taxon>Actinomadura</taxon>
    </lineage>
</organism>
<keyword evidence="3" id="KW-1185">Reference proteome</keyword>
<evidence type="ECO:0000256" key="1">
    <source>
        <dbReference type="SAM" id="MobiDB-lite"/>
    </source>
</evidence>
<evidence type="ECO:0000313" key="2">
    <source>
        <dbReference type="EMBL" id="MFC4909716.1"/>
    </source>
</evidence>
<feature type="region of interest" description="Disordered" evidence="1">
    <location>
        <begin position="33"/>
        <end position="53"/>
    </location>
</feature>
<protein>
    <submittedName>
        <fullName evidence="2">Uncharacterized protein</fullName>
    </submittedName>
</protein>